<dbReference type="EMBL" id="SGWV01000007">
    <property type="protein sequence ID" value="RZS58758.1"/>
    <property type="molecule type" value="Genomic_DNA"/>
</dbReference>
<proteinExistence type="predicted"/>
<organism evidence="1 2">
    <name type="scientific">Sphaerotilus mobilis</name>
    <dbReference type="NCBI Taxonomy" id="47994"/>
    <lineage>
        <taxon>Bacteria</taxon>
        <taxon>Pseudomonadati</taxon>
        <taxon>Pseudomonadota</taxon>
        <taxon>Betaproteobacteria</taxon>
        <taxon>Burkholderiales</taxon>
        <taxon>Sphaerotilaceae</taxon>
        <taxon>Sphaerotilus</taxon>
    </lineage>
</organism>
<keyword evidence="2" id="KW-1185">Reference proteome</keyword>
<dbReference type="OrthoDB" id="9809537at2"/>
<evidence type="ECO:0008006" key="3">
    <source>
        <dbReference type="Google" id="ProtNLM"/>
    </source>
</evidence>
<evidence type="ECO:0000313" key="1">
    <source>
        <dbReference type="EMBL" id="RZS58758.1"/>
    </source>
</evidence>
<dbReference type="Pfam" id="PF25212">
    <property type="entry name" value="HVO_A0114"/>
    <property type="match status" value="1"/>
</dbReference>
<name>A0A4Q7LX12_9BURK</name>
<reference evidence="1 2" key="1">
    <citation type="submission" date="2019-02" db="EMBL/GenBank/DDBJ databases">
        <title>Genomic Encyclopedia of Type Strains, Phase IV (KMG-IV): sequencing the most valuable type-strain genomes for metagenomic binning, comparative biology and taxonomic classification.</title>
        <authorList>
            <person name="Goeker M."/>
        </authorList>
    </citation>
    <scope>NUCLEOTIDE SEQUENCE [LARGE SCALE GENOMIC DNA]</scope>
    <source>
        <strain evidence="1 2">DSM 10617</strain>
    </source>
</reference>
<dbReference type="RefSeq" id="WP_130480870.1">
    <property type="nucleotide sequence ID" value="NZ_SGWV01000007.1"/>
</dbReference>
<protein>
    <recommendedName>
        <fullName evidence="3">Transcriptional regulator</fullName>
    </recommendedName>
</protein>
<accession>A0A4Q7LX12</accession>
<sequence length="97" mass="10743">MQTRRQGEQLNFETPAAFFSRLSDKRWAPVGAPQGQDDLGVCELGRRAGRDVKRMHEDVQSLLELGLVERTAPGGVVRPYTEVHIDMQLLSPQGVAA</sequence>
<comment type="caution">
    <text evidence="1">The sequence shown here is derived from an EMBL/GenBank/DDBJ whole genome shotgun (WGS) entry which is preliminary data.</text>
</comment>
<evidence type="ECO:0000313" key="2">
    <source>
        <dbReference type="Proteomes" id="UP000293433"/>
    </source>
</evidence>
<gene>
    <name evidence="1" type="ORF">EV685_1058</name>
</gene>
<dbReference type="AlphaFoldDB" id="A0A4Q7LX12"/>
<dbReference type="Proteomes" id="UP000293433">
    <property type="component" value="Unassembled WGS sequence"/>
</dbReference>